<evidence type="ECO:0000313" key="1">
    <source>
        <dbReference type="EMBL" id="MBE9119119.1"/>
    </source>
</evidence>
<proteinExistence type="predicted"/>
<comment type="caution">
    <text evidence="1">The sequence shown here is derived from an EMBL/GenBank/DDBJ whole genome shotgun (WGS) entry which is preliminary data.</text>
</comment>
<accession>A0A8J7J706</accession>
<keyword evidence="2" id="KW-1185">Reference proteome</keyword>
<name>A0A8J7J706_9CYAN</name>
<dbReference type="RefSeq" id="WP_194032212.1">
    <property type="nucleotide sequence ID" value="NZ_JADEWZ010000082.1"/>
</dbReference>
<protein>
    <submittedName>
        <fullName evidence="1">Uncharacterized protein</fullName>
    </submittedName>
</protein>
<dbReference type="Proteomes" id="UP000654482">
    <property type="component" value="Unassembled WGS sequence"/>
</dbReference>
<gene>
    <name evidence="1" type="ORF">IQ249_25005</name>
</gene>
<dbReference type="AlphaFoldDB" id="A0A8J7J706"/>
<sequence length="161" mass="18002">MAGLNWTFDNDPQVVKQQQQALTYYRQAAYYKMLQYQQTERKEYLKTEAAEIETRIAQADVDAKRPLLQAAQLGRAINAQKLQQKRYQLQSAEVGTAQAHDGVQTTNATRMLQQEISRGKLTSLAIQAQQLRVSNEAVMQQLSLAYGVSPVLPGVPDFGGS</sequence>
<evidence type="ECO:0000313" key="2">
    <source>
        <dbReference type="Proteomes" id="UP000654482"/>
    </source>
</evidence>
<reference evidence="1" key="1">
    <citation type="submission" date="2020-10" db="EMBL/GenBank/DDBJ databases">
        <authorList>
            <person name="Castelo-Branco R."/>
            <person name="Eusebio N."/>
            <person name="Adriana R."/>
            <person name="Vieira A."/>
            <person name="Brugerolle De Fraissinette N."/>
            <person name="Rezende De Castro R."/>
            <person name="Schneider M.P."/>
            <person name="Vasconcelos V."/>
            <person name="Leao P.N."/>
        </authorList>
    </citation>
    <scope>NUCLEOTIDE SEQUENCE</scope>
    <source>
        <strain evidence="1">LEGE 07157</strain>
    </source>
</reference>
<organism evidence="1 2">
    <name type="scientific">Lusitaniella coriacea LEGE 07157</name>
    <dbReference type="NCBI Taxonomy" id="945747"/>
    <lineage>
        <taxon>Bacteria</taxon>
        <taxon>Bacillati</taxon>
        <taxon>Cyanobacteriota</taxon>
        <taxon>Cyanophyceae</taxon>
        <taxon>Spirulinales</taxon>
        <taxon>Lusitaniellaceae</taxon>
        <taxon>Lusitaniella</taxon>
    </lineage>
</organism>
<dbReference type="EMBL" id="JADEWZ010000082">
    <property type="protein sequence ID" value="MBE9119119.1"/>
    <property type="molecule type" value="Genomic_DNA"/>
</dbReference>